<accession>A0A0F4Z5N9</accession>
<feature type="compositionally biased region" description="Low complexity" evidence="1">
    <location>
        <begin position="36"/>
        <end position="52"/>
    </location>
</feature>
<feature type="region of interest" description="Disordered" evidence="1">
    <location>
        <begin position="105"/>
        <end position="183"/>
    </location>
</feature>
<evidence type="ECO:0000313" key="2">
    <source>
        <dbReference type="EMBL" id="KKA25630.1"/>
    </source>
</evidence>
<evidence type="ECO:0000313" key="3">
    <source>
        <dbReference type="Proteomes" id="UP000053958"/>
    </source>
</evidence>
<dbReference type="InterPro" id="IPR021858">
    <property type="entry name" value="Fun_TF"/>
</dbReference>
<name>A0A0F4Z5N9_RASE3</name>
<dbReference type="OrthoDB" id="4158087at2759"/>
<evidence type="ECO:0000256" key="1">
    <source>
        <dbReference type="SAM" id="MobiDB-lite"/>
    </source>
</evidence>
<protein>
    <submittedName>
        <fullName evidence="2">Uncharacterized protein</fullName>
    </submittedName>
</protein>
<dbReference type="AlphaFoldDB" id="A0A0F4Z5N9"/>
<dbReference type="STRING" id="1408163.A0A0F4Z5N9"/>
<sequence length="618" mass="69521">MGTETHPADSEAINARAEGVGHDEDANGRPHAAGDASQPGRAASSQQPSAQQNFEFVLVTDEGSRRQVRRHAMRQYMRQRRLEGIARLGSSRVSISGWAAREPVDASLDSPGLKVKAEEADDGHEEERINTKGRTRGNALDTRRRNHTVSGHQEDVLSNKPSASDHLPSPGPGGKRDPFDSYPISISQQDHKLINHYVVIYPSMMYKLSGPNQKNPIMEIFRQFALQDRLPFQAMLAIASKHLASVEGRSESVQSLAHKIQSLQLISKQIRDTADGPHDGTIYAVATMAVIEKWSKDASIERMHFKGLALMIRKRGGMRGLRASSPFLEQVLYWVDFSCAPKAIVDASLPWTGDVPDSLPGKLQFLSPDLQLDVPTSDGEGVGDILRACEDFLAFFRCLHESEQAILKAPFRAPTEEAPRRANLFHPSSRLYSILTTLPDYDHGIRDVRFIDEYTCLACLFYLNVALCECYLHGQNFDEYMAWLDSEVKQLNPTSNPSISALMWLFLENGGYPRGECSDEGERSWFVSRMLRVAKRLEWNRQGTLWDGLRAILIRFIATQQECGLGSENLGKAEVFARQRRLNQRDDFLWDEDEMRREILGDLYRGAPVYRMSQPPIP</sequence>
<dbReference type="Proteomes" id="UP000053958">
    <property type="component" value="Unassembled WGS sequence"/>
</dbReference>
<dbReference type="RefSeq" id="XP_013332242.1">
    <property type="nucleotide sequence ID" value="XM_013476788.1"/>
</dbReference>
<dbReference type="PANTHER" id="PTHR37540">
    <property type="entry name" value="TRANSCRIPTION FACTOR (ACR-2), PUTATIVE-RELATED-RELATED"/>
    <property type="match status" value="1"/>
</dbReference>
<dbReference type="PANTHER" id="PTHR37540:SF10">
    <property type="entry name" value="SIGMA-70 REGION 2 FAMILY PROTEIN"/>
    <property type="match status" value="1"/>
</dbReference>
<dbReference type="GeneID" id="25312414"/>
<feature type="compositionally biased region" description="Basic and acidic residues" evidence="1">
    <location>
        <begin position="19"/>
        <end position="28"/>
    </location>
</feature>
<organism evidence="2 3">
    <name type="scientific">Rasamsonia emersonii (strain ATCC 16479 / CBS 393.64 / IMI 116815)</name>
    <dbReference type="NCBI Taxonomy" id="1408163"/>
    <lineage>
        <taxon>Eukaryota</taxon>
        <taxon>Fungi</taxon>
        <taxon>Dikarya</taxon>
        <taxon>Ascomycota</taxon>
        <taxon>Pezizomycotina</taxon>
        <taxon>Eurotiomycetes</taxon>
        <taxon>Eurotiomycetidae</taxon>
        <taxon>Eurotiales</taxon>
        <taxon>Trichocomaceae</taxon>
        <taxon>Rasamsonia</taxon>
    </lineage>
</organism>
<keyword evidence="3" id="KW-1185">Reference proteome</keyword>
<dbReference type="Pfam" id="PF11951">
    <property type="entry name" value="Fungal_trans_2"/>
    <property type="match status" value="1"/>
</dbReference>
<comment type="caution">
    <text evidence="2">The sequence shown here is derived from an EMBL/GenBank/DDBJ whole genome shotgun (WGS) entry which is preliminary data.</text>
</comment>
<proteinExistence type="predicted"/>
<reference evidence="2 3" key="1">
    <citation type="submission" date="2015-04" db="EMBL/GenBank/DDBJ databases">
        <authorList>
            <person name="Heijne W.H."/>
            <person name="Fedorova N.D."/>
            <person name="Nierman W.C."/>
            <person name="Vollebregt A.W."/>
            <person name="Zhao Z."/>
            <person name="Wu L."/>
            <person name="Kumar M."/>
            <person name="Stam H."/>
            <person name="van den Berg M.A."/>
            <person name="Pel H.J."/>
        </authorList>
    </citation>
    <scope>NUCLEOTIDE SEQUENCE [LARGE SCALE GENOMIC DNA]</scope>
    <source>
        <strain evidence="2 3">CBS 393.64</strain>
    </source>
</reference>
<gene>
    <name evidence="2" type="ORF">T310_0359</name>
</gene>
<dbReference type="EMBL" id="LASV01000016">
    <property type="protein sequence ID" value="KKA25630.1"/>
    <property type="molecule type" value="Genomic_DNA"/>
</dbReference>
<feature type="region of interest" description="Disordered" evidence="1">
    <location>
        <begin position="1"/>
        <end position="55"/>
    </location>
</feature>